<dbReference type="PROSITE" id="PS51450">
    <property type="entry name" value="LRR"/>
    <property type="match status" value="2"/>
</dbReference>
<evidence type="ECO:0000256" key="3">
    <source>
        <dbReference type="ARBA" id="ARBA00022737"/>
    </source>
</evidence>
<reference evidence="4" key="2">
    <citation type="journal article" date="2021" name="World Allergy Organ. J.">
        <title>Chromosome-level assembly of Dermatophagoides farinae genome and transcriptome reveals two novel allergens Der f 37 and Der f 39.</title>
        <authorList>
            <person name="Chen J."/>
            <person name="Cai Z."/>
            <person name="Fan D."/>
            <person name="Hu J."/>
            <person name="Hou Y."/>
            <person name="He Y."/>
            <person name="Zhang Z."/>
            <person name="Zhao Z."/>
            <person name="Gao P."/>
            <person name="Hu W."/>
            <person name="Sun J."/>
            <person name="Li J."/>
            <person name="Ji K."/>
        </authorList>
    </citation>
    <scope>NUCLEOTIDE SEQUENCE</scope>
    <source>
        <strain evidence="4">JKM2019</strain>
    </source>
</reference>
<dbReference type="InterPro" id="IPR032675">
    <property type="entry name" value="LRR_dom_sf"/>
</dbReference>
<dbReference type="SMART" id="SM00369">
    <property type="entry name" value="LRR_TYP"/>
    <property type="match status" value="4"/>
</dbReference>
<comment type="caution">
    <text evidence="4">The sequence shown here is derived from an EMBL/GenBank/DDBJ whole genome shotgun (WGS) entry which is preliminary data.</text>
</comment>
<dbReference type="AlphaFoldDB" id="A0A9D4P9J2"/>
<dbReference type="Gene3D" id="3.80.10.10">
    <property type="entry name" value="Ribonuclease Inhibitor"/>
    <property type="match status" value="1"/>
</dbReference>
<proteinExistence type="predicted"/>
<evidence type="ECO:0000256" key="1">
    <source>
        <dbReference type="ARBA" id="ARBA00022614"/>
    </source>
</evidence>
<dbReference type="InterPro" id="IPR050541">
    <property type="entry name" value="LRR_TM_domain-containing"/>
</dbReference>
<gene>
    <name evidence="4" type="ORF">HUG17_1934</name>
</gene>
<evidence type="ECO:0000256" key="2">
    <source>
        <dbReference type="ARBA" id="ARBA00022729"/>
    </source>
</evidence>
<keyword evidence="2" id="KW-0732">Signal</keyword>
<dbReference type="Pfam" id="PF13855">
    <property type="entry name" value="LRR_8"/>
    <property type="match status" value="1"/>
</dbReference>
<reference evidence="4" key="1">
    <citation type="submission" date="2020-06" db="EMBL/GenBank/DDBJ databases">
        <authorList>
            <person name="Ji K."/>
            <person name="Li J."/>
        </authorList>
    </citation>
    <scope>NUCLEOTIDE SEQUENCE</scope>
    <source>
        <strain evidence="4">JKM2019</strain>
        <tissue evidence="4">Whole body</tissue>
    </source>
</reference>
<accession>A0A9D4P9J2</accession>
<evidence type="ECO:0008006" key="5">
    <source>
        <dbReference type="Google" id="ProtNLM"/>
    </source>
</evidence>
<dbReference type="Proteomes" id="UP000828236">
    <property type="component" value="Unassembled WGS sequence"/>
</dbReference>
<dbReference type="InterPro" id="IPR003591">
    <property type="entry name" value="Leu-rich_rpt_typical-subtyp"/>
</dbReference>
<keyword evidence="3" id="KW-0677">Repeat</keyword>
<name>A0A9D4P9J2_DERFA</name>
<keyword evidence="1" id="KW-0433">Leucine-rich repeat</keyword>
<dbReference type="InterPro" id="IPR001611">
    <property type="entry name" value="Leu-rich_rpt"/>
</dbReference>
<dbReference type="EMBL" id="SDOV01000001">
    <property type="protein sequence ID" value="KAH7646396.1"/>
    <property type="molecule type" value="Genomic_DNA"/>
</dbReference>
<protein>
    <recommendedName>
        <fullName evidence="5">LRRNT domain-containing protein</fullName>
    </recommendedName>
</protein>
<dbReference type="SUPFAM" id="SSF52058">
    <property type="entry name" value="L domain-like"/>
    <property type="match status" value="1"/>
</dbReference>
<dbReference type="GO" id="GO:0005886">
    <property type="term" value="C:plasma membrane"/>
    <property type="evidence" value="ECO:0007669"/>
    <property type="project" value="TreeGrafter"/>
</dbReference>
<dbReference type="PANTHER" id="PTHR24369:SF210">
    <property type="entry name" value="CHAOPTIN-RELATED"/>
    <property type="match status" value="1"/>
</dbReference>
<dbReference type="PANTHER" id="PTHR24369">
    <property type="entry name" value="ANTIGEN BSP, PUTATIVE-RELATED"/>
    <property type="match status" value="1"/>
</dbReference>
<evidence type="ECO:0000313" key="4">
    <source>
        <dbReference type="EMBL" id="KAH7646396.1"/>
    </source>
</evidence>
<organism evidence="4">
    <name type="scientific">Dermatophagoides farinae</name>
    <name type="common">American house dust mite</name>
    <dbReference type="NCBI Taxonomy" id="6954"/>
    <lineage>
        <taxon>Eukaryota</taxon>
        <taxon>Metazoa</taxon>
        <taxon>Ecdysozoa</taxon>
        <taxon>Arthropoda</taxon>
        <taxon>Chelicerata</taxon>
        <taxon>Arachnida</taxon>
        <taxon>Acari</taxon>
        <taxon>Acariformes</taxon>
        <taxon>Sarcoptiformes</taxon>
        <taxon>Astigmata</taxon>
        <taxon>Psoroptidia</taxon>
        <taxon>Analgoidea</taxon>
        <taxon>Pyroglyphidae</taxon>
        <taxon>Dermatophagoidinae</taxon>
        <taxon>Dermatophagoides</taxon>
    </lineage>
</organism>
<sequence>MLVESFECNSNNCYECTTNTIICTDNNLDQIPMVSPFVIHLNLSHNVIRELKQKQFAHLPILNNLDLSYNHIKTIPDRVFAGLGSLKKLFLNHNQITVIDRYGFRNLHELEELHLHSNFLGLHFDGNIFKELFHLKYL</sequence>